<keyword evidence="10" id="KW-1133">Transmembrane helix</keyword>
<protein>
    <recommendedName>
        <fullName evidence="1">non-specific serine/threonine protein kinase</fullName>
        <ecNumber evidence="1">2.7.11.1</ecNumber>
    </recommendedName>
</protein>
<name>A0AB37URY0_9CYAN</name>
<dbReference type="PROSITE" id="PS00107">
    <property type="entry name" value="PROTEIN_KINASE_ATP"/>
    <property type="match status" value="1"/>
</dbReference>
<keyword evidence="3" id="KW-0808">Transferase</keyword>
<dbReference type="SMART" id="SM00220">
    <property type="entry name" value="S_TKc"/>
    <property type="match status" value="1"/>
</dbReference>
<sequence>MILSQRYRAIARIGQGGFGRTYLAEDISLPNSPRCVIKQFVSTDRSQTANKLFEEEARRLKELGTHPQIPSFIDYIEQSSGRYIVQEYINGRNLEAELLETGAFNETKICDLLIALLPVLEFIHSHQVIHRDIKPANIIRRQSDCSLVLVDFGAAKRATQTELAKTGTTIGSAGYAAPEQVSGKVTFASDLYSLGVTCLHLLTQVEPFDLYSYGEDEWVWQDFLPQPVSPELERVLNRLVAKATTKRYLLAADALADLNAAILHQHNQISNDSVVNVDAQPVALEKAIARQIEKRRNLNFNLLVKATVLSVPLGVVLVVFIAPVFSRLSARVNGILRDLVQQSNNVDDVVVHGIFTKVFSIFGTVVIASTLFSLFDAMNRIRRGEGFENAMSLLVGHLVFIASGWVLISVIFS</sequence>
<evidence type="ECO:0000256" key="10">
    <source>
        <dbReference type="SAM" id="Phobius"/>
    </source>
</evidence>
<feature type="binding site" evidence="9">
    <location>
        <position position="38"/>
    </location>
    <ligand>
        <name>ATP</name>
        <dbReference type="ChEBI" id="CHEBI:30616"/>
    </ligand>
</feature>
<keyword evidence="13" id="KW-1185">Reference proteome</keyword>
<feature type="transmembrane region" description="Helical" evidence="10">
    <location>
        <begin position="390"/>
        <end position="412"/>
    </location>
</feature>
<dbReference type="EMBL" id="RSCK01000003">
    <property type="protein sequence ID" value="RUT14122.1"/>
    <property type="molecule type" value="Genomic_DNA"/>
</dbReference>
<dbReference type="InterPro" id="IPR017441">
    <property type="entry name" value="Protein_kinase_ATP_BS"/>
</dbReference>
<dbReference type="InterPro" id="IPR000719">
    <property type="entry name" value="Prot_kinase_dom"/>
</dbReference>
<dbReference type="Pfam" id="PF00069">
    <property type="entry name" value="Pkinase"/>
    <property type="match status" value="1"/>
</dbReference>
<evidence type="ECO:0000256" key="7">
    <source>
        <dbReference type="ARBA" id="ARBA00047899"/>
    </source>
</evidence>
<keyword evidence="5" id="KW-0418">Kinase</keyword>
<gene>
    <name evidence="12" type="ORF">DSM107010_06050</name>
</gene>
<evidence type="ECO:0000313" key="12">
    <source>
        <dbReference type="EMBL" id="RUT14122.1"/>
    </source>
</evidence>
<comment type="caution">
    <text evidence="12">The sequence shown here is derived from an EMBL/GenBank/DDBJ whole genome shotgun (WGS) entry which is preliminary data.</text>
</comment>
<feature type="domain" description="Protein kinase" evidence="11">
    <location>
        <begin position="7"/>
        <end position="262"/>
    </location>
</feature>
<comment type="catalytic activity">
    <reaction evidence="7">
        <text>L-threonyl-[protein] + ATP = O-phospho-L-threonyl-[protein] + ADP + H(+)</text>
        <dbReference type="Rhea" id="RHEA:46608"/>
        <dbReference type="Rhea" id="RHEA-COMP:11060"/>
        <dbReference type="Rhea" id="RHEA-COMP:11605"/>
        <dbReference type="ChEBI" id="CHEBI:15378"/>
        <dbReference type="ChEBI" id="CHEBI:30013"/>
        <dbReference type="ChEBI" id="CHEBI:30616"/>
        <dbReference type="ChEBI" id="CHEBI:61977"/>
        <dbReference type="ChEBI" id="CHEBI:456216"/>
        <dbReference type="EC" id="2.7.11.1"/>
    </reaction>
</comment>
<accession>A0AB37URY0</accession>
<evidence type="ECO:0000313" key="13">
    <source>
        <dbReference type="Proteomes" id="UP000282574"/>
    </source>
</evidence>
<dbReference type="GO" id="GO:0005524">
    <property type="term" value="F:ATP binding"/>
    <property type="evidence" value="ECO:0007669"/>
    <property type="project" value="UniProtKB-UniRule"/>
</dbReference>
<reference evidence="12 13" key="1">
    <citation type="journal article" date="2019" name="Genome Biol. Evol.">
        <title>Day and night: Metabolic profiles and evolutionary relationships of six axenic non-marine cyanobacteria.</title>
        <authorList>
            <person name="Will S.E."/>
            <person name="Henke P."/>
            <person name="Boedeker C."/>
            <person name="Huang S."/>
            <person name="Brinkmann H."/>
            <person name="Rohde M."/>
            <person name="Jarek M."/>
            <person name="Friedl T."/>
            <person name="Seufert S."/>
            <person name="Schumacher M."/>
            <person name="Overmann J."/>
            <person name="Neumann-Schaal M."/>
            <person name="Petersen J."/>
        </authorList>
    </citation>
    <scope>NUCLEOTIDE SEQUENCE [LARGE SCALE GENOMIC DNA]</scope>
    <source>
        <strain evidence="12 13">SAG 39.79</strain>
    </source>
</reference>
<dbReference type="CDD" id="cd14014">
    <property type="entry name" value="STKc_PknB_like"/>
    <property type="match status" value="1"/>
</dbReference>
<evidence type="ECO:0000256" key="4">
    <source>
        <dbReference type="ARBA" id="ARBA00022741"/>
    </source>
</evidence>
<evidence type="ECO:0000256" key="1">
    <source>
        <dbReference type="ARBA" id="ARBA00012513"/>
    </source>
</evidence>
<dbReference type="RefSeq" id="WP_199755374.1">
    <property type="nucleotide sequence ID" value="NZ_JAVKZF010000005.1"/>
</dbReference>
<dbReference type="Gene3D" id="3.30.200.20">
    <property type="entry name" value="Phosphorylase Kinase, domain 1"/>
    <property type="match status" value="1"/>
</dbReference>
<keyword evidence="10" id="KW-0472">Membrane</keyword>
<evidence type="ECO:0000256" key="6">
    <source>
        <dbReference type="ARBA" id="ARBA00022840"/>
    </source>
</evidence>
<evidence type="ECO:0000256" key="5">
    <source>
        <dbReference type="ARBA" id="ARBA00022777"/>
    </source>
</evidence>
<dbReference type="GO" id="GO:0004674">
    <property type="term" value="F:protein serine/threonine kinase activity"/>
    <property type="evidence" value="ECO:0007669"/>
    <property type="project" value="UniProtKB-KW"/>
</dbReference>
<feature type="transmembrane region" description="Helical" evidence="10">
    <location>
        <begin position="358"/>
        <end position="378"/>
    </location>
</feature>
<dbReference type="Proteomes" id="UP000282574">
    <property type="component" value="Unassembled WGS sequence"/>
</dbReference>
<dbReference type="PROSITE" id="PS50011">
    <property type="entry name" value="PROTEIN_KINASE_DOM"/>
    <property type="match status" value="1"/>
</dbReference>
<evidence type="ECO:0000256" key="8">
    <source>
        <dbReference type="ARBA" id="ARBA00048679"/>
    </source>
</evidence>
<dbReference type="PANTHER" id="PTHR24363">
    <property type="entry name" value="SERINE/THREONINE PROTEIN KINASE"/>
    <property type="match status" value="1"/>
</dbReference>
<evidence type="ECO:0000256" key="2">
    <source>
        <dbReference type="ARBA" id="ARBA00022527"/>
    </source>
</evidence>
<dbReference type="Gene3D" id="1.10.510.10">
    <property type="entry name" value="Transferase(Phosphotransferase) domain 1"/>
    <property type="match status" value="1"/>
</dbReference>
<dbReference type="AlphaFoldDB" id="A0AB37URY0"/>
<proteinExistence type="predicted"/>
<keyword evidence="2" id="KW-0723">Serine/threonine-protein kinase</keyword>
<evidence type="ECO:0000259" key="11">
    <source>
        <dbReference type="PROSITE" id="PS50011"/>
    </source>
</evidence>
<dbReference type="PANTHER" id="PTHR24363:SF0">
    <property type="entry name" value="SERINE_THREONINE KINASE LIKE DOMAIN CONTAINING 1"/>
    <property type="match status" value="1"/>
</dbReference>
<organism evidence="12 13">
    <name type="scientific">Chroococcidiopsis cubana SAG 39.79</name>
    <dbReference type="NCBI Taxonomy" id="388085"/>
    <lineage>
        <taxon>Bacteria</taxon>
        <taxon>Bacillati</taxon>
        <taxon>Cyanobacteriota</taxon>
        <taxon>Cyanophyceae</taxon>
        <taxon>Chroococcidiopsidales</taxon>
        <taxon>Chroococcidiopsidaceae</taxon>
        <taxon>Chroococcidiopsis</taxon>
    </lineage>
</organism>
<keyword evidence="10" id="KW-0812">Transmembrane</keyword>
<dbReference type="EC" id="2.7.11.1" evidence="1"/>
<evidence type="ECO:0000256" key="9">
    <source>
        <dbReference type="PROSITE-ProRule" id="PRU10141"/>
    </source>
</evidence>
<keyword evidence="6 9" id="KW-0067">ATP-binding</keyword>
<dbReference type="SUPFAM" id="SSF56112">
    <property type="entry name" value="Protein kinase-like (PK-like)"/>
    <property type="match status" value="1"/>
</dbReference>
<feature type="transmembrane region" description="Helical" evidence="10">
    <location>
        <begin position="302"/>
        <end position="325"/>
    </location>
</feature>
<keyword evidence="4 9" id="KW-0547">Nucleotide-binding</keyword>
<evidence type="ECO:0000256" key="3">
    <source>
        <dbReference type="ARBA" id="ARBA00022679"/>
    </source>
</evidence>
<dbReference type="InterPro" id="IPR011009">
    <property type="entry name" value="Kinase-like_dom_sf"/>
</dbReference>
<comment type="catalytic activity">
    <reaction evidence="8">
        <text>L-seryl-[protein] + ATP = O-phospho-L-seryl-[protein] + ADP + H(+)</text>
        <dbReference type="Rhea" id="RHEA:17989"/>
        <dbReference type="Rhea" id="RHEA-COMP:9863"/>
        <dbReference type="Rhea" id="RHEA-COMP:11604"/>
        <dbReference type="ChEBI" id="CHEBI:15378"/>
        <dbReference type="ChEBI" id="CHEBI:29999"/>
        <dbReference type="ChEBI" id="CHEBI:30616"/>
        <dbReference type="ChEBI" id="CHEBI:83421"/>
        <dbReference type="ChEBI" id="CHEBI:456216"/>
        <dbReference type="EC" id="2.7.11.1"/>
    </reaction>
</comment>